<feature type="compositionally biased region" description="Gly residues" evidence="1">
    <location>
        <begin position="31"/>
        <end position="48"/>
    </location>
</feature>
<evidence type="ECO:0000313" key="2">
    <source>
        <dbReference type="EMBL" id="KIZ05344.1"/>
    </source>
</evidence>
<reference evidence="2 3" key="1">
    <citation type="journal article" date="2013" name="BMC Genomics">
        <title>Reconstruction of the lipid metabolism for the microalga Monoraphidium neglectum from its genome sequence reveals characteristics suitable for biofuel production.</title>
        <authorList>
            <person name="Bogen C."/>
            <person name="Al-Dilaimi A."/>
            <person name="Albersmeier A."/>
            <person name="Wichmann J."/>
            <person name="Grundmann M."/>
            <person name="Rupp O."/>
            <person name="Lauersen K.J."/>
            <person name="Blifernez-Klassen O."/>
            <person name="Kalinowski J."/>
            <person name="Goesmann A."/>
            <person name="Mussgnug J.H."/>
            <person name="Kruse O."/>
        </authorList>
    </citation>
    <scope>NUCLEOTIDE SEQUENCE [LARGE SCALE GENOMIC DNA]</scope>
    <source>
        <strain evidence="2 3">SAG 48.87</strain>
    </source>
</reference>
<dbReference type="AlphaFoldDB" id="A0A0D2LFB2"/>
<evidence type="ECO:0000256" key="1">
    <source>
        <dbReference type="SAM" id="MobiDB-lite"/>
    </source>
</evidence>
<feature type="region of interest" description="Disordered" evidence="1">
    <location>
        <begin position="26"/>
        <end position="80"/>
    </location>
</feature>
<evidence type="ECO:0000313" key="3">
    <source>
        <dbReference type="Proteomes" id="UP000054498"/>
    </source>
</evidence>
<feature type="compositionally biased region" description="Low complexity" evidence="1">
    <location>
        <begin position="206"/>
        <end position="217"/>
    </location>
</feature>
<feature type="compositionally biased region" description="Low complexity" evidence="1">
    <location>
        <begin position="255"/>
        <end position="276"/>
    </location>
</feature>
<dbReference type="RefSeq" id="XP_013904363.1">
    <property type="nucleotide sequence ID" value="XM_014048909.1"/>
</dbReference>
<feature type="non-terminal residue" evidence="2">
    <location>
        <position position="334"/>
    </location>
</feature>
<name>A0A0D2LFB2_9CHLO</name>
<feature type="region of interest" description="Disordered" evidence="1">
    <location>
        <begin position="163"/>
        <end position="189"/>
    </location>
</feature>
<keyword evidence="3" id="KW-1185">Reference proteome</keyword>
<feature type="region of interest" description="Disordered" evidence="1">
    <location>
        <begin position="303"/>
        <end position="334"/>
    </location>
</feature>
<sequence>MPRLPSLVRPPSAMAPAAGAVVQDGDAAGATGLGRSGSRSNGGSGNGCGQPNTGSNSSSSSSSSLAATTSPATEDAERSELQAYTRLDRSAVPLAGASACVPGCGSAFDSLAASLALLDATASRAGAALSAALDDAIQNRRGLAQAESNGALGSFQEAQPVPCDEAASTIGSRGRSMSRASSSRPACGADAATAPTITHACQDALSSSSTSSSTSSSRQPIASPAATQHAFAGAGMAADAHEARQPGLPQPPSPAAARAHPSSDGACRGARGGAPCRGLASRDPLSAVVRQLNCTASKLRQLQVSASGGLGGGSMSWAPEEAMGATQPVRPLGD</sequence>
<feature type="compositionally biased region" description="Low complexity" evidence="1">
    <location>
        <begin position="55"/>
        <end position="64"/>
    </location>
</feature>
<dbReference type="Proteomes" id="UP000054498">
    <property type="component" value="Unassembled WGS sequence"/>
</dbReference>
<feature type="compositionally biased region" description="Low complexity" evidence="1">
    <location>
        <begin position="225"/>
        <end position="238"/>
    </location>
</feature>
<feature type="compositionally biased region" description="Low complexity" evidence="1">
    <location>
        <begin position="172"/>
        <end position="184"/>
    </location>
</feature>
<gene>
    <name evidence="2" type="ORF">MNEG_2620</name>
</gene>
<proteinExistence type="predicted"/>
<dbReference type="EMBL" id="KK100520">
    <property type="protein sequence ID" value="KIZ05344.1"/>
    <property type="molecule type" value="Genomic_DNA"/>
</dbReference>
<accession>A0A0D2LFB2</accession>
<feature type="region of interest" description="Disordered" evidence="1">
    <location>
        <begin position="1"/>
        <end position="20"/>
    </location>
</feature>
<dbReference type="KEGG" id="mng:MNEG_2620"/>
<feature type="region of interest" description="Disordered" evidence="1">
    <location>
        <begin position="203"/>
        <end position="276"/>
    </location>
</feature>
<dbReference type="GeneID" id="25735498"/>
<organism evidence="2 3">
    <name type="scientific">Monoraphidium neglectum</name>
    <dbReference type="NCBI Taxonomy" id="145388"/>
    <lineage>
        <taxon>Eukaryota</taxon>
        <taxon>Viridiplantae</taxon>
        <taxon>Chlorophyta</taxon>
        <taxon>core chlorophytes</taxon>
        <taxon>Chlorophyceae</taxon>
        <taxon>CS clade</taxon>
        <taxon>Sphaeropleales</taxon>
        <taxon>Selenastraceae</taxon>
        <taxon>Monoraphidium</taxon>
    </lineage>
</organism>
<protein>
    <submittedName>
        <fullName evidence="2">Uncharacterized protein</fullName>
    </submittedName>
</protein>